<evidence type="ECO:0000256" key="4">
    <source>
        <dbReference type="ARBA" id="ARBA00022785"/>
    </source>
</evidence>
<dbReference type="PANTHER" id="PTHR30307:SF0">
    <property type="entry name" value="S-ADENOSYLMETHIONINE:TRNA RIBOSYLTRANSFERASE-ISOMERASE"/>
    <property type="match status" value="1"/>
</dbReference>
<proteinExistence type="predicted"/>
<gene>
    <name evidence="5" type="ORF">ACFQKB_30755</name>
</gene>
<evidence type="ECO:0000256" key="3">
    <source>
        <dbReference type="ARBA" id="ARBA00022691"/>
    </source>
</evidence>
<protein>
    <submittedName>
        <fullName evidence="5">S-adenosylmethionine:tRNA ribosyltransferase-isomerase</fullName>
    </submittedName>
</protein>
<dbReference type="Pfam" id="PF02547">
    <property type="entry name" value="Queuosine_synth"/>
    <property type="match status" value="1"/>
</dbReference>
<dbReference type="SUPFAM" id="SSF111337">
    <property type="entry name" value="QueA-like"/>
    <property type="match status" value="1"/>
</dbReference>
<dbReference type="Proteomes" id="UP001596380">
    <property type="component" value="Unassembled WGS sequence"/>
</dbReference>
<keyword evidence="2" id="KW-0808">Transferase</keyword>
<dbReference type="InterPro" id="IPR036100">
    <property type="entry name" value="QueA_sf"/>
</dbReference>
<accession>A0ABW2CQW2</accession>
<sequence length="342" mass="36962">MVDALDFVLPAELEAHEPPEARGRARDGVRLLVGRKATGEVSHHGFRDLPELLLPGDLLVVNTSSTLPAAVRLDRISVHFSTPVPDGGDRLWLVELRRRAGKATLPYQGGRPGEWIPLPEGATLTLVGRRTGRLWEARLSTEVVPYLRRHGVPIRYGYVRRDWPAAAYQTAFAYDRETGSAEMPSAARPFTPELVTRLVARGVLVAPITLHTGVASPEAHEPPYAERYEVPAPTAALVGHVRGRGGRVVAVGTTAVRALETAVDAGGTVRASAGWTEHVVTPERGVRAVDGLLTGLHEPKSSHLMMLTAIAGRDLLAATYEAALAEGYLWHEFGDANLLLPE</sequence>
<name>A0ABW2CQW2_9ACTN</name>
<dbReference type="InterPro" id="IPR042118">
    <property type="entry name" value="QueA_dom1"/>
</dbReference>
<evidence type="ECO:0000256" key="2">
    <source>
        <dbReference type="ARBA" id="ARBA00022679"/>
    </source>
</evidence>
<comment type="caution">
    <text evidence="5">The sequence shown here is derived from an EMBL/GenBank/DDBJ whole genome shotgun (WGS) entry which is preliminary data.</text>
</comment>
<keyword evidence="6" id="KW-1185">Reference proteome</keyword>
<dbReference type="RefSeq" id="WP_160821362.1">
    <property type="nucleotide sequence ID" value="NZ_JBHSXE010000001.1"/>
</dbReference>
<evidence type="ECO:0000313" key="5">
    <source>
        <dbReference type="EMBL" id="MFC6884176.1"/>
    </source>
</evidence>
<keyword evidence="3" id="KW-0949">S-adenosyl-L-methionine</keyword>
<keyword evidence="1" id="KW-0963">Cytoplasm</keyword>
<dbReference type="InterPro" id="IPR003699">
    <property type="entry name" value="QueA"/>
</dbReference>
<dbReference type="PANTHER" id="PTHR30307">
    <property type="entry name" value="S-ADENOSYLMETHIONINE:TRNA RIBOSYLTRANSFERASE-ISOMERASE"/>
    <property type="match status" value="1"/>
</dbReference>
<organism evidence="5 6">
    <name type="scientific">Actinomadura yumaensis</name>
    <dbReference type="NCBI Taxonomy" id="111807"/>
    <lineage>
        <taxon>Bacteria</taxon>
        <taxon>Bacillati</taxon>
        <taxon>Actinomycetota</taxon>
        <taxon>Actinomycetes</taxon>
        <taxon>Streptosporangiales</taxon>
        <taxon>Thermomonosporaceae</taxon>
        <taxon>Actinomadura</taxon>
    </lineage>
</organism>
<dbReference type="EMBL" id="JBHSXS010000025">
    <property type="protein sequence ID" value="MFC6884176.1"/>
    <property type="molecule type" value="Genomic_DNA"/>
</dbReference>
<keyword evidence="4" id="KW-0671">Queuosine biosynthesis</keyword>
<reference evidence="6" key="1">
    <citation type="journal article" date="2019" name="Int. J. Syst. Evol. Microbiol.">
        <title>The Global Catalogue of Microorganisms (GCM) 10K type strain sequencing project: providing services to taxonomists for standard genome sequencing and annotation.</title>
        <authorList>
            <consortium name="The Broad Institute Genomics Platform"/>
            <consortium name="The Broad Institute Genome Sequencing Center for Infectious Disease"/>
            <person name="Wu L."/>
            <person name="Ma J."/>
        </authorList>
    </citation>
    <scope>NUCLEOTIDE SEQUENCE [LARGE SCALE GENOMIC DNA]</scope>
    <source>
        <strain evidence="6">JCM 3369</strain>
    </source>
</reference>
<evidence type="ECO:0000256" key="1">
    <source>
        <dbReference type="ARBA" id="ARBA00022490"/>
    </source>
</evidence>
<dbReference type="Gene3D" id="3.40.1780.10">
    <property type="entry name" value="QueA-like"/>
    <property type="match status" value="2"/>
</dbReference>
<evidence type="ECO:0000313" key="6">
    <source>
        <dbReference type="Proteomes" id="UP001596380"/>
    </source>
</evidence>